<dbReference type="InterPro" id="IPR013786">
    <property type="entry name" value="AcylCoA_DH/ox_N"/>
</dbReference>
<evidence type="ECO:0000256" key="6">
    <source>
        <dbReference type="RuleBase" id="RU362125"/>
    </source>
</evidence>
<dbReference type="RefSeq" id="WP_120719956.1">
    <property type="nucleotide sequence ID" value="NZ_CP032698.1"/>
</dbReference>
<accession>A0A387HDJ2</accession>
<dbReference type="InterPro" id="IPR050741">
    <property type="entry name" value="Acyl-CoA_dehydrogenase"/>
</dbReference>
<name>A0A387HDJ2_9ACTN</name>
<comment type="similarity">
    <text evidence="2 6">Belongs to the acyl-CoA dehydrogenase family.</text>
</comment>
<evidence type="ECO:0000256" key="4">
    <source>
        <dbReference type="ARBA" id="ARBA00022827"/>
    </source>
</evidence>
<evidence type="ECO:0000313" key="11">
    <source>
        <dbReference type="Proteomes" id="UP000271554"/>
    </source>
</evidence>
<protein>
    <submittedName>
        <fullName evidence="10">Acyl-CoA dehydrogenase</fullName>
        <ecNumber evidence="10">1.3.99.-</ecNumber>
    </submittedName>
</protein>
<dbReference type="Pfam" id="PF02770">
    <property type="entry name" value="Acyl-CoA_dh_M"/>
    <property type="match status" value="1"/>
</dbReference>
<dbReference type="Gene3D" id="1.20.140.10">
    <property type="entry name" value="Butyryl-CoA Dehydrogenase, subunit A, domain 3"/>
    <property type="match status" value="1"/>
</dbReference>
<organism evidence="10 11">
    <name type="scientific">Streptomyces hundungensis</name>
    <dbReference type="NCBI Taxonomy" id="1077946"/>
    <lineage>
        <taxon>Bacteria</taxon>
        <taxon>Bacillati</taxon>
        <taxon>Actinomycetota</taxon>
        <taxon>Actinomycetes</taxon>
        <taxon>Kitasatosporales</taxon>
        <taxon>Streptomycetaceae</taxon>
        <taxon>Streptomyces</taxon>
    </lineage>
</organism>
<keyword evidence="3 6" id="KW-0285">Flavoprotein</keyword>
<dbReference type="SUPFAM" id="SSF56645">
    <property type="entry name" value="Acyl-CoA dehydrogenase NM domain-like"/>
    <property type="match status" value="1"/>
</dbReference>
<evidence type="ECO:0000256" key="5">
    <source>
        <dbReference type="ARBA" id="ARBA00023002"/>
    </source>
</evidence>
<evidence type="ECO:0000313" key="10">
    <source>
        <dbReference type="EMBL" id="AYG78748.1"/>
    </source>
</evidence>
<evidence type="ECO:0000259" key="8">
    <source>
        <dbReference type="Pfam" id="PF02770"/>
    </source>
</evidence>
<dbReference type="GO" id="GO:0005737">
    <property type="term" value="C:cytoplasm"/>
    <property type="evidence" value="ECO:0007669"/>
    <property type="project" value="TreeGrafter"/>
</dbReference>
<dbReference type="OrthoDB" id="9780544at2"/>
<evidence type="ECO:0000256" key="2">
    <source>
        <dbReference type="ARBA" id="ARBA00009347"/>
    </source>
</evidence>
<feature type="domain" description="Acyl-CoA dehydrogenase/oxidase C-terminal" evidence="7">
    <location>
        <begin position="250"/>
        <end position="393"/>
    </location>
</feature>
<dbReference type="Proteomes" id="UP000271554">
    <property type="component" value="Chromosome"/>
</dbReference>
<dbReference type="Gene3D" id="2.40.110.10">
    <property type="entry name" value="Butyryl-CoA Dehydrogenase, subunit A, domain 2"/>
    <property type="match status" value="1"/>
</dbReference>
<keyword evidence="5 6" id="KW-0560">Oxidoreductase</keyword>
<reference evidence="10 11" key="1">
    <citation type="submission" date="2018-10" db="EMBL/GenBank/DDBJ databases">
        <title>Relationship between Morphology and Antimicrobial Activity in Streptomyces.</title>
        <authorList>
            <person name="Kang H.J."/>
            <person name="Kim S.B."/>
        </authorList>
    </citation>
    <scope>NUCLEOTIDE SEQUENCE [LARGE SCALE GENOMIC DNA]</scope>
    <source>
        <strain evidence="10 11">BH38</strain>
    </source>
</reference>
<comment type="cofactor">
    <cofactor evidence="1 6">
        <name>FAD</name>
        <dbReference type="ChEBI" id="CHEBI:57692"/>
    </cofactor>
</comment>
<dbReference type="Pfam" id="PF02771">
    <property type="entry name" value="Acyl-CoA_dh_N"/>
    <property type="match status" value="1"/>
</dbReference>
<feature type="domain" description="Acyl-CoA oxidase/dehydrogenase middle" evidence="8">
    <location>
        <begin position="129"/>
        <end position="234"/>
    </location>
</feature>
<dbReference type="PANTHER" id="PTHR48083:SF2">
    <property type="entry name" value="MEDIUM-CHAIN SPECIFIC ACYL-COA DEHYDROGENASE, MITOCHONDRIAL"/>
    <property type="match status" value="1"/>
</dbReference>
<dbReference type="Gene3D" id="1.10.540.10">
    <property type="entry name" value="Acyl-CoA dehydrogenase/oxidase, N-terminal domain"/>
    <property type="match status" value="1"/>
</dbReference>
<dbReference type="InterPro" id="IPR009075">
    <property type="entry name" value="AcylCo_DH/oxidase_C"/>
</dbReference>
<evidence type="ECO:0000256" key="1">
    <source>
        <dbReference type="ARBA" id="ARBA00001974"/>
    </source>
</evidence>
<dbReference type="InterPro" id="IPR036250">
    <property type="entry name" value="AcylCo_DH-like_C"/>
</dbReference>
<dbReference type="GO" id="GO:0033539">
    <property type="term" value="P:fatty acid beta-oxidation using acyl-CoA dehydrogenase"/>
    <property type="evidence" value="ECO:0007669"/>
    <property type="project" value="TreeGrafter"/>
</dbReference>
<sequence length="394" mass="42492">MSTSLPDRDLASEFPFLTAEHDAFRLQVRERLAECVLPHADAWEERRRVGAEGWKALGAAGLLEIGHTGEDFLRSAVLLEELGGSGYAGIRAAVGVHAYMALSYLLMFGSAEQRAAHLPPAYRGERVTALAISEPDAGSDLRDLRTYAAPRGDGENAGFLLDGHKSYVANGTGAGLLVVLARTRLPAPGSGPERGLTGASMLLVDAESPGITRRPQPMLGWRSADLATITFEGVELPADAVLGRRDRALTQLMRALDFERLVAGLLAVGGARHTLRLVDAHVRSRRIKGVPLGTHQSVRHRLGELYGEFDMVRRYAYHAAWLHTRGRLDTRTASVLKLRATELALSAAQACSQLHGAQGYLEDSAAARVHRDATAGTIAAGASELMRDMIYEAH</sequence>
<dbReference type="Pfam" id="PF00441">
    <property type="entry name" value="Acyl-CoA_dh_1"/>
    <property type="match status" value="1"/>
</dbReference>
<dbReference type="KEGG" id="shun:DWB77_00856"/>
<dbReference type="SUPFAM" id="SSF47203">
    <property type="entry name" value="Acyl-CoA dehydrogenase C-terminal domain-like"/>
    <property type="match status" value="1"/>
</dbReference>
<dbReference type="EC" id="1.3.99.-" evidence="10"/>
<dbReference type="GO" id="GO:0050660">
    <property type="term" value="F:flavin adenine dinucleotide binding"/>
    <property type="evidence" value="ECO:0007669"/>
    <property type="project" value="InterPro"/>
</dbReference>
<evidence type="ECO:0000259" key="7">
    <source>
        <dbReference type="Pfam" id="PF00441"/>
    </source>
</evidence>
<gene>
    <name evidence="10" type="primary">mmgC_1</name>
    <name evidence="10" type="ORF">DWB77_00856</name>
</gene>
<dbReference type="InterPro" id="IPR046373">
    <property type="entry name" value="Acyl-CoA_Oxase/DH_mid-dom_sf"/>
</dbReference>
<dbReference type="InterPro" id="IPR037069">
    <property type="entry name" value="AcylCoA_DH/ox_N_sf"/>
</dbReference>
<evidence type="ECO:0000256" key="3">
    <source>
        <dbReference type="ARBA" id="ARBA00022630"/>
    </source>
</evidence>
<evidence type="ECO:0000259" key="9">
    <source>
        <dbReference type="Pfam" id="PF02771"/>
    </source>
</evidence>
<dbReference type="GO" id="GO:0003995">
    <property type="term" value="F:acyl-CoA dehydrogenase activity"/>
    <property type="evidence" value="ECO:0007669"/>
    <property type="project" value="TreeGrafter"/>
</dbReference>
<proteinExistence type="inferred from homology"/>
<keyword evidence="11" id="KW-1185">Reference proteome</keyword>
<feature type="domain" description="Acyl-CoA dehydrogenase/oxidase N-terminal" evidence="9">
    <location>
        <begin position="18"/>
        <end position="125"/>
    </location>
</feature>
<dbReference type="InterPro" id="IPR009100">
    <property type="entry name" value="AcylCoA_DH/oxidase_NM_dom_sf"/>
</dbReference>
<dbReference type="PANTHER" id="PTHR48083">
    <property type="entry name" value="MEDIUM-CHAIN SPECIFIC ACYL-COA DEHYDROGENASE, MITOCHONDRIAL-RELATED"/>
    <property type="match status" value="1"/>
</dbReference>
<dbReference type="EMBL" id="CP032698">
    <property type="protein sequence ID" value="AYG78748.1"/>
    <property type="molecule type" value="Genomic_DNA"/>
</dbReference>
<dbReference type="InterPro" id="IPR006091">
    <property type="entry name" value="Acyl-CoA_Oxase/DH_mid-dom"/>
</dbReference>
<keyword evidence="4 6" id="KW-0274">FAD</keyword>
<dbReference type="AlphaFoldDB" id="A0A387HDJ2"/>